<keyword evidence="2" id="KW-0479">Metal-binding</keyword>
<keyword evidence="9" id="KW-0175">Coiled coil</keyword>
<dbReference type="EMBL" id="QPFP01000034">
    <property type="protein sequence ID" value="TEB28267.1"/>
    <property type="molecule type" value="Genomic_DNA"/>
</dbReference>
<evidence type="ECO:0000256" key="1">
    <source>
        <dbReference type="ARBA" id="ARBA00004123"/>
    </source>
</evidence>
<evidence type="ECO:0000313" key="11">
    <source>
        <dbReference type="EMBL" id="TEB28267.1"/>
    </source>
</evidence>
<dbReference type="PANTHER" id="PTHR46179:SF13">
    <property type="entry name" value="C2H2-TYPE DOMAIN-CONTAINING PROTEIN"/>
    <property type="match status" value="1"/>
</dbReference>
<evidence type="ECO:0000256" key="7">
    <source>
        <dbReference type="ARBA" id="ARBA00023242"/>
    </source>
</evidence>
<dbReference type="GO" id="GO:0005634">
    <property type="term" value="C:nucleus"/>
    <property type="evidence" value="ECO:0007669"/>
    <property type="project" value="UniProtKB-SubCell"/>
</dbReference>
<dbReference type="InterPro" id="IPR013087">
    <property type="entry name" value="Znf_C2H2_type"/>
</dbReference>
<evidence type="ECO:0000256" key="9">
    <source>
        <dbReference type="SAM" id="Coils"/>
    </source>
</evidence>
<keyword evidence="5" id="KW-0805">Transcription regulation</keyword>
<comment type="subcellular location">
    <subcellularLocation>
        <location evidence="1">Nucleus</location>
    </subcellularLocation>
</comment>
<evidence type="ECO:0000256" key="4">
    <source>
        <dbReference type="ARBA" id="ARBA00022833"/>
    </source>
</evidence>
<name>A0A4Y7T281_COPMI</name>
<dbReference type="SMART" id="SM00355">
    <property type="entry name" value="ZnF_C2H2"/>
    <property type="match status" value="4"/>
</dbReference>
<evidence type="ECO:0000256" key="2">
    <source>
        <dbReference type="ARBA" id="ARBA00022723"/>
    </source>
</evidence>
<protein>
    <recommendedName>
        <fullName evidence="10">C2H2-type domain-containing protein</fullName>
    </recommendedName>
</protein>
<dbReference type="GO" id="GO:0008270">
    <property type="term" value="F:zinc ion binding"/>
    <property type="evidence" value="ECO:0007669"/>
    <property type="project" value="UniProtKB-KW"/>
</dbReference>
<dbReference type="PROSITE" id="PS50157">
    <property type="entry name" value="ZINC_FINGER_C2H2_2"/>
    <property type="match status" value="1"/>
</dbReference>
<dbReference type="Proteomes" id="UP000298030">
    <property type="component" value="Unassembled WGS sequence"/>
</dbReference>
<gene>
    <name evidence="11" type="ORF">FA13DRAFT_1776098</name>
</gene>
<accession>A0A4Y7T281</accession>
<keyword evidence="4" id="KW-0862">Zinc</keyword>
<comment type="caution">
    <text evidence="11">The sequence shown here is derived from an EMBL/GenBank/DDBJ whole genome shotgun (WGS) entry which is preliminary data.</text>
</comment>
<dbReference type="OrthoDB" id="3111201at2759"/>
<evidence type="ECO:0000256" key="6">
    <source>
        <dbReference type="ARBA" id="ARBA00023163"/>
    </source>
</evidence>
<evidence type="ECO:0000259" key="10">
    <source>
        <dbReference type="PROSITE" id="PS50157"/>
    </source>
</evidence>
<evidence type="ECO:0000256" key="3">
    <source>
        <dbReference type="ARBA" id="ARBA00022771"/>
    </source>
</evidence>
<dbReference type="InterPro" id="IPR051061">
    <property type="entry name" value="Zinc_finger_trans_reg"/>
</dbReference>
<keyword evidence="3 8" id="KW-0863">Zinc-finger</keyword>
<dbReference type="PROSITE" id="PS00028">
    <property type="entry name" value="ZINC_FINGER_C2H2_1"/>
    <property type="match status" value="1"/>
</dbReference>
<feature type="coiled-coil region" evidence="9">
    <location>
        <begin position="18"/>
        <end position="45"/>
    </location>
</feature>
<feature type="domain" description="C2H2-type" evidence="10">
    <location>
        <begin position="203"/>
        <end position="231"/>
    </location>
</feature>
<dbReference type="GO" id="GO:0006357">
    <property type="term" value="P:regulation of transcription by RNA polymerase II"/>
    <property type="evidence" value="ECO:0007669"/>
    <property type="project" value="TreeGrafter"/>
</dbReference>
<keyword evidence="7" id="KW-0539">Nucleus</keyword>
<proteinExistence type="predicted"/>
<dbReference type="AlphaFoldDB" id="A0A4Y7T281"/>
<keyword evidence="12" id="KW-1185">Reference proteome</keyword>
<keyword evidence="6" id="KW-0804">Transcription</keyword>
<sequence length="365" mass="41299">MNPSHWDLIPGTNRRPCVRNCGRMIDDLEDLVDHLERRHNIEQDVRGIFSPFFDRPRSLATATPCTYPISLPQTTLDFPSFTMAQHPTPFILSTISQQNDPTQDFRLTSANLAYHRLQFNAPTPNHGSHYPTLCASPSPSNFTTATNMTESDTGPWRVSGPPLVQDIKVYSCKCGKAYKRRVDLESHIGKPVKNHYDATVYKFSCAYCDKKHPTEEGMRRHMELTHEMKHTKADVRQISSAAASLYNALETSTKRRKSSAQASSMIKVPASHDAAALRPLPPKIAEYYRTLEPFKCKCGGGFASHPSLMTHIQYYQKKGFGEAHGDASGGDRYLHPCVICNKFKFTTPKQLKFHLSEHHKMEYVK</sequence>
<dbReference type="PANTHER" id="PTHR46179">
    <property type="entry name" value="ZINC FINGER PROTEIN"/>
    <property type="match status" value="1"/>
</dbReference>
<reference evidence="11 12" key="1">
    <citation type="journal article" date="2019" name="Nat. Ecol. Evol.">
        <title>Megaphylogeny resolves global patterns of mushroom evolution.</title>
        <authorList>
            <person name="Varga T."/>
            <person name="Krizsan K."/>
            <person name="Foldi C."/>
            <person name="Dima B."/>
            <person name="Sanchez-Garcia M."/>
            <person name="Sanchez-Ramirez S."/>
            <person name="Szollosi G.J."/>
            <person name="Szarkandi J.G."/>
            <person name="Papp V."/>
            <person name="Albert L."/>
            <person name="Andreopoulos W."/>
            <person name="Angelini C."/>
            <person name="Antonin V."/>
            <person name="Barry K.W."/>
            <person name="Bougher N.L."/>
            <person name="Buchanan P."/>
            <person name="Buyck B."/>
            <person name="Bense V."/>
            <person name="Catcheside P."/>
            <person name="Chovatia M."/>
            <person name="Cooper J."/>
            <person name="Damon W."/>
            <person name="Desjardin D."/>
            <person name="Finy P."/>
            <person name="Geml J."/>
            <person name="Haridas S."/>
            <person name="Hughes K."/>
            <person name="Justo A."/>
            <person name="Karasinski D."/>
            <person name="Kautmanova I."/>
            <person name="Kiss B."/>
            <person name="Kocsube S."/>
            <person name="Kotiranta H."/>
            <person name="LaButti K.M."/>
            <person name="Lechner B.E."/>
            <person name="Liimatainen K."/>
            <person name="Lipzen A."/>
            <person name="Lukacs Z."/>
            <person name="Mihaltcheva S."/>
            <person name="Morgado L.N."/>
            <person name="Niskanen T."/>
            <person name="Noordeloos M.E."/>
            <person name="Ohm R.A."/>
            <person name="Ortiz-Santana B."/>
            <person name="Ovrebo C."/>
            <person name="Racz N."/>
            <person name="Riley R."/>
            <person name="Savchenko A."/>
            <person name="Shiryaev A."/>
            <person name="Soop K."/>
            <person name="Spirin V."/>
            <person name="Szebenyi C."/>
            <person name="Tomsovsky M."/>
            <person name="Tulloss R.E."/>
            <person name="Uehling J."/>
            <person name="Grigoriev I.V."/>
            <person name="Vagvolgyi C."/>
            <person name="Papp T."/>
            <person name="Martin F.M."/>
            <person name="Miettinen O."/>
            <person name="Hibbett D.S."/>
            <person name="Nagy L.G."/>
        </authorList>
    </citation>
    <scope>NUCLEOTIDE SEQUENCE [LARGE SCALE GENOMIC DNA]</scope>
    <source>
        <strain evidence="11 12">FP101781</strain>
    </source>
</reference>
<evidence type="ECO:0000256" key="8">
    <source>
        <dbReference type="PROSITE-ProRule" id="PRU00042"/>
    </source>
</evidence>
<organism evidence="11 12">
    <name type="scientific">Coprinellus micaceus</name>
    <name type="common">Glistening ink-cap mushroom</name>
    <name type="synonym">Coprinus micaceus</name>
    <dbReference type="NCBI Taxonomy" id="71717"/>
    <lineage>
        <taxon>Eukaryota</taxon>
        <taxon>Fungi</taxon>
        <taxon>Dikarya</taxon>
        <taxon>Basidiomycota</taxon>
        <taxon>Agaricomycotina</taxon>
        <taxon>Agaricomycetes</taxon>
        <taxon>Agaricomycetidae</taxon>
        <taxon>Agaricales</taxon>
        <taxon>Agaricineae</taxon>
        <taxon>Psathyrellaceae</taxon>
        <taxon>Coprinellus</taxon>
    </lineage>
</organism>
<dbReference type="Gene3D" id="3.30.160.60">
    <property type="entry name" value="Classic Zinc Finger"/>
    <property type="match status" value="1"/>
</dbReference>
<evidence type="ECO:0000256" key="5">
    <source>
        <dbReference type="ARBA" id="ARBA00023015"/>
    </source>
</evidence>
<evidence type="ECO:0000313" key="12">
    <source>
        <dbReference type="Proteomes" id="UP000298030"/>
    </source>
</evidence>